<evidence type="ECO:0000256" key="1">
    <source>
        <dbReference type="ARBA" id="ARBA00022478"/>
    </source>
</evidence>
<dbReference type="InterPro" id="IPR006110">
    <property type="entry name" value="Pol_omega/Rpo6/RPB6"/>
</dbReference>
<dbReference type="Proteomes" id="UP000051530">
    <property type="component" value="Unassembled WGS sequence"/>
</dbReference>
<evidence type="ECO:0000313" key="4">
    <source>
        <dbReference type="Proteomes" id="UP000051530"/>
    </source>
</evidence>
<dbReference type="OrthoDB" id="259769at2759"/>
<proteinExistence type="predicted"/>
<dbReference type="Pfam" id="PF01192">
    <property type="entry name" value="RNA_pol_Rpb6"/>
    <property type="match status" value="1"/>
</dbReference>
<dbReference type="EMBL" id="LGUB01000138">
    <property type="protein sequence ID" value="KRH94091.1"/>
    <property type="molecule type" value="Genomic_DNA"/>
</dbReference>
<dbReference type="GO" id="GO:0005736">
    <property type="term" value="C:RNA polymerase I complex"/>
    <property type="evidence" value="ECO:0007669"/>
    <property type="project" value="TreeGrafter"/>
</dbReference>
<evidence type="ECO:0000256" key="2">
    <source>
        <dbReference type="ARBA" id="ARBA00023163"/>
    </source>
</evidence>
<dbReference type="Gene3D" id="3.90.940.10">
    <property type="match status" value="1"/>
</dbReference>
<name>A0A0R0M6P6_9MICR</name>
<dbReference type="GO" id="GO:0003899">
    <property type="term" value="F:DNA-directed RNA polymerase activity"/>
    <property type="evidence" value="ECO:0007669"/>
    <property type="project" value="InterPro"/>
</dbReference>
<evidence type="ECO:0000313" key="3">
    <source>
        <dbReference type="EMBL" id="KRH94091.1"/>
    </source>
</evidence>
<dbReference type="GO" id="GO:0005665">
    <property type="term" value="C:RNA polymerase II, core complex"/>
    <property type="evidence" value="ECO:0007669"/>
    <property type="project" value="TreeGrafter"/>
</dbReference>
<dbReference type="AlphaFoldDB" id="A0A0R0M6P6"/>
<dbReference type="GO" id="GO:0005666">
    <property type="term" value="C:RNA polymerase III complex"/>
    <property type="evidence" value="ECO:0007669"/>
    <property type="project" value="TreeGrafter"/>
</dbReference>
<dbReference type="PROSITE" id="PS01111">
    <property type="entry name" value="RNA_POL_K_14KD"/>
    <property type="match status" value="1"/>
</dbReference>
<sequence>MSVMDDKIQILDDTTEAVDVPRKNRTLPLLTKYEKARIIGIRATQLSNGAIPRIPIESDDVLEIAESEFMAKTIPFIVRRYLPDGTYEDWKLRDMTIPDLDSLYK</sequence>
<dbReference type="GO" id="GO:0003677">
    <property type="term" value="F:DNA binding"/>
    <property type="evidence" value="ECO:0007669"/>
    <property type="project" value="InterPro"/>
</dbReference>
<keyword evidence="1" id="KW-0240">DNA-directed RNA polymerase</keyword>
<organism evidence="3 4">
    <name type="scientific">Pseudoloma neurophilia</name>
    <dbReference type="NCBI Taxonomy" id="146866"/>
    <lineage>
        <taxon>Eukaryota</taxon>
        <taxon>Fungi</taxon>
        <taxon>Fungi incertae sedis</taxon>
        <taxon>Microsporidia</taxon>
        <taxon>Pseudoloma</taxon>
    </lineage>
</organism>
<dbReference type="PANTHER" id="PTHR47227:SF5">
    <property type="entry name" value="DNA-DIRECTED RNA POLYMERASES I, II, AND III SUBUNIT RPABC2"/>
    <property type="match status" value="1"/>
</dbReference>
<dbReference type="InterPro" id="IPR036161">
    <property type="entry name" value="RPB6/omega-like_sf"/>
</dbReference>
<protein>
    <submittedName>
        <fullName evidence="3">RNA polymerase subunit K</fullName>
    </submittedName>
</protein>
<dbReference type="VEuPathDB" id="MicrosporidiaDB:M153_384000341"/>
<reference evidence="3 4" key="1">
    <citation type="submission" date="2015-07" db="EMBL/GenBank/DDBJ databases">
        <title>The genome of Pseudoloma neurophilia, a relevant intracellular parasite of the zebrafish.</title>
        <authorList>
            <person name="Ndikumana S."/>
            <person name="Pelin A."/>
            <person name="Sanders J."/>
            <person name="Corradi N."/>
        </authorList>
    </citation>
    <scope>NUCLEOTIDE SEQUENCE [LARGE SCALE GENOMIC DNA]</scope>
    <source>
        <strain evidence="3 4">MK1</strain>
    </source>
</reference>
<keyword evidence="2" id="KW-0804">Transcription</keyword>
<dbReference type="GO" id="GO:0006366">
    <property type="term" value="P:transcription by RNA polymerase II"/>
    <property type="evidence" value="ECO:0007669"/>
    <property type="project" value="TreeGrafter"/>
</dbReference>
<dbReference type="GO" id="GO:0006360">
    <property type="term" value="P:transcription by RNA polymerase I"/>
    <property type="evidence" value="ECO:0007669"/>
    <property type="project" value="TreeGrafter"/>
</dbReference>
<dbReference type="InterPro" id="IPR020708">
    <property type="entry name" value="DNA-dir_RNA_polK_14-18kDa_CS"/>
</dbReference>
<dbReference type="SUPFAM" id="SSF63562">
    <property type="entry name" value="RPB6/omega subunit-like"/>
    <property type="match status" value="1"/>
</dbReference>
<keyword evidence="4" id="KW-1185">Reference proteome</keyword>
<accession>A0A0R0M6P6</accession>
<dbReference type="GO" id="GO:0042797">
    <property type="term" value="P:tRNA transcription by RNA polymerase III"/>
    <property type="evidence" value="ECO:0007669"/>
    <property type="project" value="TreeGrafter"/>
</dbReference>
<dbReference type="PANTHER" id="PTHR47227">
    <property type="entry name" value="DNA-DIRECTED RNA POLYMERASE SUBUNIT K"/>
    <property type="match status" value="1"/>
</dbReference>
<comment type="caution">
    <text evidence="3">The sequence shown here is derived from an EMBL/GenBank/DDBJ whole genome shotgun (WGS) entry which is preliminary data.</text>
</comment>
<gene>
    <name evidence="3" type="ORF">M153_384000341</name>
</gene>